<dbReference type="Proteomes" id="UP000598146">
    <property type="component" value="Unassembled WGS sequence"/>
</dbReference>
<protein>
    <submittedName>
        <fullName evidence="2">Uncharacterized protein</fullName>
    </submittedName>
</protein>
<keyword evidence="1" id="KW-1133">Transmembrane helix</keyword>
<evidence type="ECO:0000256" key="1">
    <source>
        <dbReference type="SAM" id="Phobius"/>
    </source>
</evidence>
<dbReference type="AlphaFoldDB" id="A0A931C8W5"/>
<keyword evidence="3" id="KW-1185">Reference proteome</keyword>
<gene>
    <name evidence="2" type="ORF">I4J89_29425</name>
</gene>
<organism evidence="2 3">
    <name type="scientific">Actinoplanes aureus</name>
    <dbReference type="NCBI Taxonomy" id="2792083"/>
    <lineage>
        <taxon>Bacteria</taxon>
        <taxon>Bacillati</taxon>
        <taxon>Actinomycetota</taxon>
        <taxon>Actinomycetes</taxon>
        <taxon>Micromonosporales</taxon>
        <taxon>Micromonosporaceae</taxon>
        <taxon>Actinoplanes</taxon>
    </lineage>
</organism>
<evidence type="ECO:0000313" key="3">
    <source>
        <dbReference type="Proteomes" id="UP000598146"/>
    </source>
</evidence>
<dbReference type="EMBL" id="JADQTO010000015">
    <property type="protein sequence ID" value="MBG0565580.1"/>
    <property type="molecule type" value="Genomic_DNA"/>
</dbReference>
<reference evidence="2" key="1">
    <citation type="submission" date="2020-11" db="EMBL/GenBank/DDBJ databases">
        <title>Isolation and identification of active actinomycetes.</title>
        <authorList>
            <person name="Sun X."/>
        </authorList>
    </citation>
    <scope>NUCLEOTIDE SEQUENCE</scope>
    <source>
        <strain evidence="2">NEAU-A11</strain>
    </source>
</reference>
<feature type="transmembrane region" description="Helical" evidence="1">
    <location>
        <begin position="19"/>
        <end position="39"/>
    </location>
</feature>
<keyword evidence="1" id="KW-0812">Transmembrane</keyword>
<keyword evidence="1" id="KW-0472">Membrane</keyword>
<name>A0A931C8W5_9ACTN</name>
<comment type="caution">
    <text evidence="2">The sequence shown here is derived from an EMBL/GenBank/DDBJ whole genome shotgun (WGS) entry which is preliminary data.</text>
</comment>
<sequence>MDNWVPVERRWLGLDRRTLLPGLVVFAIAILLRSVIPLIDQATPGDAVVQTGDRLNLGGGLTIAPPVGWRLVDGILIGTKTVQPGTGSPTAAVVQGGVSAQIEVAPFAGDADALLNQINRNDSRTNTRPAFTAGNQRSAVTAVGGVTGVTESYTSTSGDGVIAAYTFSDGRGLAVEVAGTSDQLSARTAQIDAMLRSVTLEAQP</sequence>
<evidence type="ECO:0000313" key="2">
    <source>
        <dbReference type="EMBL" id="MBG0565580.1"/>
    </source>
</evidence>
<proteinExistence type="predicted"/>
<dbReference type="RefSeq" id="WP_196417346.1">
    <property type="nucleotide sequence ID" value="NZ_JADQTO010000015.1"/>
</dbReference>
<accession>A0A931C8W5</accession>